<dbReference type="EMBL" id="VSSQ01018740">
    <property type="protein sequence ID" value="MPM62194.1"/>
    <property type="molecule type" value="Genomic_DNA"/>
</dbReference>
<protein>
    <submittedName>
        <fullName evidence="2">Fatty acid-binding protein</fullName>
    </submittedName>
</protein>
<dbReference type="InterPro" id="IPR003797">
    <property type="entry name" value="DegV"/>
</dbReference>
<reference evidence="2" key="1">
    <citation type="submission" date="2019-08" db="EMBL/GenBank/DDBJ databases">
        <authorList>
            <person name="Kucharzyk K."/>
            <person name="Murdoch R.W."/>
            <person name="Higgins S."/>
            <person name="Loffler F."/>
        </authorList>
    </citation>
    <scope>NUCLEOTIDE SEQUENCE</scope>
</reference>
<dbReference type="PROSITE" id="PS51482">
    <property type="entry name" value="DEGV"/>
    <property type="match status" value="1"/>
</dbReference>
<dbReference type="Gene3D" id="3.40.50.10170">
    <property type="match status" value="1"/>
</dbReference>
<accession>A0A645BK88</accession>
<gene>
    <name evidence="2" type="ORF">SDC9_109060</name>
</gene>
<evidence type="ECO:0000313" key="2">
    <source>
        <dbReference type="EMBL" id="MPM62194.1"/>
    </source>
</evidence>
<comment type="caution">
    <text evidence="2">The sequence shown here is derived from an EMBL/GenBank/DDBJ whole genome shotgun (WGS) entry which is preliminary data.</text>
</comment>
<dbReference type="Gene3D" id="3.30.1180.10">
    <property type="match status" value="1"/>
</dbReference>
<evidence type="ECO:0000256" key="1">
    <source>
        <dbReference type="ARBA" id="ARBA00023121"/>
    </source>
</evidence>
<sequence length="280" mass="31696">MDKICISADSTFDMTPEMAERYEIKVIPSYVRMDETDYFDYPDIKQEALFEYYSQTKKLPQTAAANPMEYEKFFIECLAGHDSVVHIAKSAWMSCCYENAMIAAQKLKNVYVVDSTTISGGSALLALETVKQKEFLDAIDLQEHLFDFREKISGSFIVETVEYLHEGGRCSTLTYFGASAMQIKPSLIIRDGRLSVGKKYMGSYRRCLRDYIESTLLPLEENERDILVVAHAIQDEALLNFAIGQIEGKHYFKEICKMKIGAAVACHGGPNVFGVFLIKK</sequence>
<dbReference type="InterPro" id="IPR043168">
    <property type="entry name" value="DegV_C"/>
</dbReference>
<dbReference type="PANTHER" id="PTHR33434:SF2">
    <property type="entry name" value="FATTY ACID-BINDING PROTEIN TM_1468"/>
    <property type="match status" value="1"/>
</dbReference>
<dbReference type="AlphaFoldDB" id="A0A645BK88"/>
<proteinExistence type="predicted"/>
<dbReference type="SUPFAM" id="SSF82549">
    <property type="entry name" value="DAK1/DegV-like"/>
    <property type="match status" value="1"/>
</dbReference>
<name>A0A645BK88_9ZZZZ</name>
<dbReference type="NCBIfam" id="TIGR00762">
    <property type="entry name" value="DegV"/>
    <property type="match status" value="1"/>
</dbReference>
<dbReference type="PANTHER" id="PTHR33434">
    <property type="entry name" value="DEGV DOMAIN-CONTAINING PROTEIN DR_1986-RELATED"/>
    <property type="match status" value="1"/>
</dbReference>
<dbReference type="InterPro" id="IPR050270">
    <property type="entry name" value="DegV_domain_contain"/>
</dbReference>
<organism evidence="2">
    <name type="scientific">bioreactor metagenome</name>
    <dbReference type="NCBI Taxonomy" id="1076179"/>
    <lineage>
        <taxon>unclassified sequences</taxon>
        <taxon>metagenomes</taxon>
        <taxon>ecological metagenomes</taxon>
    </lineage>
</organism>
<dbReference type="Pfam" id="PF02645">
    <property type="entry name" value="DegV"/>
    <property type="match status" value="1"/>
</dbReference>
<dbReference type="GO" id="GO:0008289">
    <property type="term" value="F:lipid binding"/>
    <property type="evidence" value="ECO:0007669"/>
    <property type="project" value="UniProtKB-KW"/>
</dbReference>
<keyword evidence="1" id="KW-0446">Lipid-binding</keyword>